<accession>A0ACB6YYS5</accession>
<organism evidence="1 2">
    <name type="scientific">Thelephora ganbajun</name>
    <name type="common">Ganba fungus</name>
    <dbReference type="NCBI Taxonomy" id="370292"/>
    <lineage>
        <taxon>Eukaryota</taxon>
        <taxon>Fungi</taxon>
        <taxon>Dikarya</taxon>
        <taxon>Basidiomycota</taxon>
        <taxon>Agaricomycotina</taxon>
        <taxon>Agaricomycetes</taxon>
        <taxon>Thelephorales</taxon>
        <taxon>Thelephoraceae</taxon>
        <taxon>Thelephora</taxon>
    </lineage>
</organism>
<evidence type="ECO:0000313" key="2">
    <source>
        <dbReference type="Proteomes" id="UP000886501"/>
    </source>
</evidence>
<evidence type="ECO:0000313" key="1">
    <source>
        <dbReference type="EMBL" id="KAF9642561.1"/>
    </source>
</evidence>
<dbReference type="EMBL" id="MU118423">
    <property type="protein sequence ID" value="KAF9642561.1"/>
    <property type="molecule type" value="Genomic_DNA"/>
</dbReference>
<reference evidence="1" key="1">
    <citation type="submission" date="2019-10" db="EMBL/GenBank/DDBJ databases">
        <authorList>
            <consortium name="DOE Joint Genome Institute"/>
            <person name="Kuo A."/>
            <person name="Miyauchi S."/>
            <person name="Kiss E."/>
            <person name="Drula E."/>
            <person name="Kohler A."/>
            <person name="Sanchez-Garcia M."/>
            <person name="Andreopoulos B."/>
            <person name="Barry K.W."/>
            <person name="Bonito G."/>
            <person name="Buee M."/>
            <person name="Carver A."/>
            <person name="Chen C."/>
            <person name="Cichocki N."/>
            <person name="Clum A."/>
            <person name="Culley D."/>
            <person name="Crous P.W."/>
            <person name="Fauchery L."/>
            <person name="Girlanda M."/>
            <person name="Hayes R."/>
            <person name="Keri Z."/>
            <person name="Labutti K."/>
            <person name="Lipzen A."/>
            <person name="Lombard V."/>
            <person name="Magnuson J."/>
            <person name="Maillard F."/>
            <person name="Morin E."/>
            <person name="Murat C."/>
            <person name="Nolan M."/>
            <person name="Ohm R."/>
            <person name="Pangilinan J."/>
            <person name="Pereira M."/>
            <person name="Perotto S."/>
            <person name="Peter M."/>
            <person name="Riley R."/>
            <person name="Sitrit Y."/>
            <person name="Stielow B."/>
            <person name="Szollosi G."/>
            <person name="Zifcakova L."/>
            <person name="Stursova M."/>
            <person name="Spatafora J.W."/>
            <person name="Tedersoo L."/>
            <person name="Vaario L.-M."/>
            <person name="Yamada A."/>
            <person name="Yan M."/>
            <person name="Wang P."/>
            <person name="Xu J."/>
            <person name="Bruns T."/>
            <person name="Baldrian P."/>
            <person name="Vilgalys R."/>
            <person name="Henrissat B."/>
            <person name="Grigoriev I.V."/>
            <person name="Hibbett D."/>
            <person name="Nagy L.G."/>
            <person name="Martin F.M."/>
        </authorList>
    </citation>
    <scope>NUCLEOTIDE SEQUENCE</scope>
    <source>
        <strain evidence="1">P2</strain>
    </source>
</reference>
<protein>
    <submittedName>
        <fullName evidence="1">Uncharacterized protein</fullName>
    </submittedName>
</protein>
<dbReference type="Proteomes" id="UP000886501">
    <property type="component" value="Unassembled WGS sequence"/>
</dbReference>
<proteinExistence type="predicted"/>
<keyword evidence="2" id="KW-1185">Reference proteome</keyword>
<name>A0ACB6YYS5_THEGA</name>
<gene>
    <name evidence="1" type="ORF">BDM02DRAFT_3124450</name>
</gene>
<sequence>MTFSEDLRVRVANCYSQGDVTMREVAEIFNVSLGFVRNMVTCYRRFGQATNSHTLDARGLEARFRAWNKSFQRLHAPPPLQRTGHVHRRKM</sequence>
<comment type="caution">
    <text evidence="1">The sequence shown here is derived from an EMBL/GenBank/DDBJ whole genome shotgun (WGS) entry which is preliminary data.</text>
</comment>
<reference evidence="1" key="2">
    <citation type="journal article" date="2020" name="Nat. Commun.">
        <title>Large-scale genome sequencing of mycorrhizal fungi provides insights into the early evolution of symbiotic traits.</title>
        <authorList>
            <person name="Miyauchi S."/>
            <person name="Kiss E."/>
            <person name="Kuo A."/>
            <person name="Drula E."/>
            <person name="Kohler A."/>
            <person name="Sanchez-Garcia M."/>
            <person name="Morin E."/>
            <person name="Andreopoulos B."/>
            <person name="Barry K.W."/>
            <person name="Bonito G."/>
            <person name="Buee M."/>
            <person name="Carver A."/>
            <person name="Chen C."/>
            <person name="Cichocki N."/>
            <person name="Clum A."/>
            <person name="Culley D."/>
            <person name="Crous P.W."/>
            <person name="Fauchery L."/>
            <person name="Girlanda M."/>
            <person name="Hayes R.D."/>
            <person name="Keri Z."/>
            <person name="LaButti K."/>
            <person name="Lipzen A."/>
            <person name="Lombard V."/>
            <person name="Magnuson J."/>
            <person name="Maillard F."/>
            <person name="Murat C."/>
            <person name="Nolan M."/>
            <person name="Ohm R.A."/>
            <person name="Pangilinan J."/>
            <person name="Pereira M.F."/>
            <person name="Perotto S."/>
            <person name="Peter M."/>
            <person name="Pfister S."/>
            <person name="Riley R."/>
            <person name="Sitrit Y."/>
            <person name="Stielow J.B."/>
            <person name="Szollosi G."/>
            <person name="Zifcakova L."/>
            <person name="Stursova M."/>
            <person name="Spatafora J.W."/>
            <person name="Tedersoo L."/>
            <person name="Vaario L.M."/>
            <person name="Yamada A."/>
            <person name="Yan M."/>
            <person name="Wang P."/>
            <person name="Xu J."/>
            <person name="Bruns T."/>
            <person name="Baldrian P."/>
            <person name="Vilgalys R."/>
            <person name="Dunand C."/>
            <person name="Henrissat B."/>
            <person name="Grigoriev I.V."/>
            <person name="Hibbett D."/>
            <person name="Nagy L.G."/>
            <person name="Martin F.M."/>
        </authorList>
    </citation>
    <scope>NUCLEOTIDE SEQUENCE</scope>
    <source>
        <strain evidence="1">P2</strain>
    </source>
</reference>